<dbReference type="Pfam" id="PF13489">
    <property type="entry name" value="Methyltransf_23"/>
    <property type="match status" value="1"/>
</dbReference>
<dbReference type="InterPro" id="IPR029063">
    <property type="entry name" value="SAM-dependent_MTases_sf"/>
</dbReference>
<sequence>MNVDFAHTGDVPVKPCRVCGAGGATLHLTLSPGPNGRTAPLRLFRCPSCASFYFDGEEPAGAYEDMPLSETFWLDYVQVGAGISAMLAPLLALRPLPDTSLIDVGAGFGFIVDFWRRRGHAAVGIEPSHYGQLGREKLGIDNRPGDLDAFIAANPGQRFGIVYSSEVIEHTPDPQRFIDSLVALMADDGTLILTTPSTAAVSPETESSSLIAVLSPGFHYTIISPQALSDMLSRHGLQVRTHTEGVQTFVWARRRQMPDVVVNEPQWPLYLDYLENLAAAQDPHVSTGALCRLFKDSLNTGDAARAGRAYERLLTATRRIYAFEIEEPNLTELLQNSLPLALLDRFPAWLGNALLFGALQVGFTRGDYRTKLRMLDAAVRVLERRAEVERQFGQEAAHFLPFARRQYQIALCENLQTSLPGVEKPLPDDLRRNLDSLQTLISGLED</sequence>
<dbReference type="SUPFAM" id="SSF53335">
    <property type="entry name" value="S-adenosyl-L-methionine-dependent methyltransferases"/>
    <property type="match status" value="1"/>
</dbReference>
<accession>A0A3S0AQ09</accession>
<reference evidence="1 2" key="1">
    <citation type="submission" date="2018-12" db="EMBL/GenBank/DDBJ databases">
        <title>Mesorhizobium carbonis sp. nov., isolated from coal mine water.</title>
        <authorList>
            <person name="Xin W."/>
            <person name="Xu Z."/>
            <person name="Xiang F."/>
            <person name="Zhang J."/>
            <person name="Xi L."/>
            <person name="Liu J."/>
        </authorList>
    </citation>
    <scope>NUCLEOTIDE SEQUENCE [LARGE SCALE GENOMIC DNA]</scope>
    <source>
        <strain evidence="1 2">B2.3</strain>
    </source>
</reference>
<name>A0A3S0AQ09_9HYPH</name>
<protein>
    <submittedName>
        <fullName evidence="1">Class I SAM-dependent methyltransferase</fullName>
    </submittedName>
</protein>
<dbReference type="AlphaFoldDB" id="A0A3S0AQ09"/>
<keyword evidence="1" id="KW-0808">Transferase</keyword>
<dbReference type="OrthoDB" id="5490290at2"/>
<organism evidence="1 2">
    <name type="scientific">Aquibium carbonis</name>
    <dbReference type="NCBI Taxonomy" id="2495581"/>
    <lineage>
        <taxon>Bacteria</taxon>
        <taxon>Pseudomonadati</taxon>
        <taxon>Pseudomonadota</taxon>
        <taxon>Alphaproteobacteria</taxon>
        <taxon>Hyphomicrobiales</taxon>
        <taxon>Phyllobacteriaceae</taxon>
        <taxon>Aquibium</taxon>
    </lineage>
</organism>
<proteinExistence type="predicted"/>
<keyword evidence="1" id="KW-0489">Methyltransferase</keyword>
<gene>
    <name evidence="1" type="ORF">EJC49_21075</name>
</gene>
<evidence type="ECO:0000313" key="2">
    <source>
        <dbReference type="Proteomes" id="UP000278398"/>
    </source>
</evidence>
<comment type="caution">
    <text evidence="1">The sequence shown here is derived from an EMBL/GenBank/DDBJ whole genome shotgun (WGS) entry which is preliminary data.</text>
</comment>
<dbReference type="GO" id="GO:0032259">
    <property type="term" value="P:methylation"/>
    <property type="evidence" value="ECO:0007669"/>
    <property type="project" value="UniProtKB-KW"/>
</dbReference>
<keyword evidence="2" id="KW-1185">Reference proteome</keyword>
<dbReference type="Gene3D" id="3.40.50.150">
    <property type="entry name" value="Vaccinia Virus protein VP39"/>
    <property type="match status" value="1"/>
</dbReference>
<dbReference type="EMBL" id="RWKW01000093">
    <property type="protein sequence ID" value="RST84427.1"/>
    <property type="molecule type" value="Genomic_DNA"/>
</dbReference>
<dbReference type="RefSeq" id="WP_126701896.1">
    <property type="nucleotide sequence ID" value="NZ_RWKW01000093.1"/>
</dbReference>
<dbReference type="GO" id="GO:0008168">
    <property type="term" value="F:methyltransferase activity"/>
    <property type="evidence" value="ECO:0007669"/>
    <property type="project" value="UniProtKB-KW"/>
</dbReference>
<evidence type="ECO:0000313" key="1">
    <source>
        <dbReference type="EMBL" id="RST84427.1"/>
    </source>
</evidence>
<dbReference type="Proteomes" id="UP000278398">
    <property type="component" value="Unassembled WGS sequence"/>
</dbReference>